<accession>G7MV42</accession>
<name>G7MV42_MACMU</name>
<dbReference type="EMBL" id="CM001258">
    <property type="protein sequence ID" value="EHH26452.1"/>
    <property type="molecule type" value="Genomic_DNA"/>
</dbReference>
<proteinExistence type="predicted"/>
<feature type="non-terminal residue" evidence="1">
    <location>
        <position position="1"/>
    </location>
</feature>
<dbReference type="PANTHER" id="PTHR12138:SF162">
    <property type="entry name" value="CHROMOSOME UNDETERMINED SCAFFOLD_275, WHOLE GENOME SHOTGUN SEQUENCE"/>
    <property type="match status" value="1"/>
</dbReference>
<evidence type="ECO:0000313" key="1">
    <source>
        <dbReference type="EMBL" id="EHH26452.1"/>
    </source>
</evidence>
<protein>
    <submittedName>
        <fullName evidence="1">Uncharacterized protein</fullName>
    </submittedName>
</protein>
<gene>
    <name evidence="1" type="ORF">EGK_16433</name>
</gene>
<feature type="non-terminal residue" evidence="1">
    <location>
        <position position="102"/>
    </location>
</feature>
<organism evidence="1">
    <name type="scientific">Macaca mulatta</name>
    <name type="common">Rhesus macaque</name>
    <dbReference type="NCBI Taxonomy" id="9544"/>
    <lineage>
        <taxon>Eukaryota</taxon>
        <taxon>Metazoa</taxon>
        <taxon>Chordata</taxon>
        <taxon>Craniata</taxon>
        <taxon>Vertebrata</taxon>
        <taxon>Euteleostomi</taxon>
        <taxon>Mammalia</taxon>
        <taxon>Eutheria</taxon>
        <taxon>Euarchontoglires</taxon>
        <taxon>Primates</taxon>
        <taxon>Haplorrhini</taxon>
        <taxon>Catarrhini</taxon>
        <taxon>Cercopithecidae</taxon>
        <taxon>Cercopithecinae</taxon>
        <taxon>Macaca</taxon>
    </lineage>
</organism>
<dbReference type="PANTHER" id="PTHR12138">
    <property type="entry name" value="PRIMATE-EXPANDED PROTEIN FAMILY"/>
    <property type="match status" value="1"/>
</dbReference>
<sequence>EFSFVFFRQSLALSPRLECNGTILAHCNLCLPGSSYAAASASRVVGITGVHHHTQLIFVFLVEMGFHYVGQAGLELLISGDLPTSASQSAGITGVSHRTWPQ</sequence>
<dbReference type="Proteomes" id="UP000013456">
    <property type="component" value="Chromosome 6"/>
</dbReference>
<dbReference type="PRINTS" id="PR02045">
    <property type="entry name" value="F138DOMAIN"/>
</dbReference>
<reference evidence="1" key="1">
    <citation type="journal article" date="2011" name="Nat. Biotechnol.">
        <title>Genome sequencing and comparison of two nonhuman primate animal models, the cynomolgus and Chinese rhesus macaques.</title>
        <authorList>
            <person name="Yan G."/>
            <person name="Zhang G."/>
            <person name="Fang X."/>
            <person name="Zhang Y."/>
            <person name="Li C."/>
            <person name="Ling F."/>
            <person name="Cooper D.N."/>
            <person name="Li Q."/>
            <person name="Li Y."/>
            <person name="van Gool A.J."/>
            <person name="Du H."/>
            <person name="Chen J."/>
            <person name="Chen R."/>
            <person name="Zhang P."/>
            <person name="Huang Z."/>
            <person name="Thompson J.R."/>
            <person name="Meng Y."/>
            <person name="Bai Y."/>
            <person name="Wang J."/>
            <person name="Zhuo M."/>
            <person name="Wang T."/>
            <person name="Huang Y."/>
            <person name="Wei L."/>
            <person name="Li J."/>
            <person name="Wang Z."/>
            <person name="Hu H."/>
            <person name="Yang P."/>
            <person name="Le L."/>
            <person name="Stenson P.D."/>
            <person name="Li B."/>
            <person name="Liu X."/>
            <person name="Ball E.V."/>
            <person name="An N."/>
            <person name="Huang Q."/>
            <person name="Zhang Y."/>
            <person name="Fan W."/>
            <person name="Zhang X."/>
            <person name="Li Y."/>
            <person name="Wang W."/>
            <person name="Katze M.G."/>
            <person name="Su B."/>
            <person name="Nielsen R."/>
            <person name="Yang H."/>
            <person name="Wang J."/>
            <person name="Wang X."/>
            <person name="Wang J."/>
        </authorList>
    </citation>
    <scope>NUCLEOTIDE SEQUENCE [LARGE SCALE GENOMIC DNA]</scope>
    <source>
        <strain evidence="1">CR-5</strain>
    </source>
</reference>
<dbReference type="AlphaFoldDB" id="G7MV42"/>